<organism evidence="4 5">
    <name type="scientific">Pseudodesulfovibrio senegalensis</name>
    <dbReference type="NCBI Taxonomy" id="1721087"/>
    <lineage>
        <taxon>Bacteria</taxon>
        <taxon>Pseudomonadati</taxon>
        <taxon>Thermodesulfobacteriota</taxon>
        <taxon>Desulfovibrionia</taxon>
        <taxon>Desulfovibrionales</taxon>
        <taxon>Desulfovibrionaceae</taxon>
    </lineage>
</organism>
<dbReference type="GO" id="GO:0005829">
    <property type="term" value="C:cytosol"/>
    <property type="evidence" value="ECO:0007669"/>
    <property type="project" value="TreeGrafter"/>
</dbReference>
<keyword evidence="5" id="KW-1185">Reference proteome</keyword>
<gene>
    <name evidence="4" type="ORF">F8A88_04280</name>
</gene>
<dbReference type="RefSeq" id="WP_151149845.1">
    <property type="nucleotide sequence ID" value="NZ_WAIE01000001.1"/>
</dbReference>
<feature type="chain" id="PRO_5026955553" evidence="3">
    <location>
        <begin position="24"/>
        <end position="166"/>
    </location>
</feature>
<dbReference type="Proteomes" id="UP000438699">
    <property type="component" value="Unassembled WGS sequence"/>
</dbReference>
<dbReference type="OrthoDB" id="5294628at2"/>
<protein>
    <submittedName>
        <fullName evidence="4">OmpH family outer membrane protein</fullName>
    </submittedName>
</protein>
<accession>A0A6N6N6E9</accession>
<evidence type="ECO:0000256" key="2">
    <source>
        <dbReference type="ARBA" id="ARBA00022729"/>
    </source>
</evidence>
<evidence type="ECO:0000256" key="1">
    <source>
        <dbReference type="ARBA" id="ARBA00009091"/>
    </source>
</evidence>
<dbReference type="PANTHER" id="PTHR35089:SF1">
    <property type="entry name" value="CHAPERONE PROTEIN SKP"/>
    <property type="match status" value="1"/>
</dbReference>
<dbReference type="GO" id="GO:0051082">
    <property type="term" value="F:unfolded protein binding"/>
    <property type="evidence" value="ECO:0007669"/>
    <property type="project" value="InterPro"/>
</dbReference>
<dbReference type="InterPro" id="IPR005632">
    <property type="entry name" value="Chaperone_Skp"/>
</dbReference>
<dbReference type="AlphaFoldDB" id="A0A6N6N6E9"/>
<dbReference type="EMBL" id="WAIE01000001">
    <property type="protein sequence ID" value="KAB1443473.1"/>
    <property type="molecule type" value="Genomic_DNA"/>
</dbReference>
<sequence>MKRLLLLVTLTGLLCMAVTPAFARVGFINPQRVVNESKIGRTAQEDLARLGRIKDKRINISAERIKSMRAEVDKGMLSVSQQKVREDDIEAALARHKLLIEQSNRSIRDQENQLIQFIMRKADKILRRIAAGGGFTLVLTDPEAIGFIAPEVDLTDRVIEALNNEM</sequence>
<comment type="similarity">
    <text evidence="1">Belongs to the Skp family.</text>
</comment>
<dbReference type="SMART" id="SM00935">
    <property type="entry name" value="OmpH"/>
    <property type="match status" value="1"/>
</dbReference>
<reference evidence="4 5" key="1">
    <citation type="journal article" date="2017" name="Int. J. Syst. Evol. Microbiol.">
        <title>Desulfovibrio senegalensis sp. nov., a mesophilic sulfate reducer isolated from marine sediment.</title>
        <authorList>
            <person name="Thioye A."/>
            <person name="Gam Z.B.A."/>
            <person name="Mbengue M."/>
            <person name="Cayol J.L."/>
            <person name="Joseph-Bartoli M."/>
            <person name="Toure-Kane C."/>
            <person name="Labat M."/>
        </authorList>
    </citation>
    <scope>NUCLEOTIDE SEQUENCE [LARGE SCALE GENOMIC DNA]</scope>
    <source>
        <strain evidence="4 5">DSM 101509</strain>
    </source>
</reference>
<dbReference type="Gene3D" id="3.30.910.20">
    <property type="entry name" value="Skp domain"/>
    <property type="match status" value="1"/>
</dbReference>
<feature type="signal peptide" evidence="3">
    <location>
        <begin position="1"/>
        <end position="23"/>
    </location>
</feature>
<dbReference type="InterPro" id="IPR024930">
    <property type="entry name" value="Skp_dom_sf"/>
</dbReference>
<keyword evidence="2 3" id="KW-0732">Signal</keyword>
<dbReference type="GO" id="GO:0050821">
    <property type="term" value="P:protein stabilization"/>
    <property type="evidence" value="ECO:0007669"/>
    <property type="project" value="TreeGrafter"/>
</dbReference>
<dbReference type="SUPFAM" id="SSF111384">
    <property type="entry name" value="OmpH-like"/>
    <property type="match status" value="1"/>
</dbReference>
<evidence type="ECO:0000313" key="4">
    <source>
        <dbReference type="EMBL" id="KAB1443473.1"/>
    </source>
</evidence>
<dbReference type="Pfam" id="PF03938">
    <property type="entry name" value="OmpH"/>
    <property type="match status" value="1"/>
</dbReference>
<name>A0A6N6N6E9_9BACT</name>
<evidence type="ECO:0000313" key="5">
    <source>
        <dbReference type="Proteomes" id="UP000438699"/>
    </source>
</evidence>
<evidence type="ECO:0000256" key="3">
    <source>
        <dbReference type="SAM" id="SignalP"/>
    </source>
</evidence>
<dbReference type="PANTHER" id="PTHR35089">
    <property type="entry name" value="CHAPERONE PROTEIN SKP"/>
    <property type="match status" value="1"/>
</dbReference>
<proteinExistence type="inferred from homology"/>
<comment type="caution">
    <text evidence="4">The sequence shown here is derived from an EMBL/GenBank/DDBJ whole genome shotgun (WGS) entry which is preliminary data.</text>
</comment>